<feature type="transmembrane region" description="Helical" evidence="1">
    <location>
        <begin position="55"/>
        <end position="76"/>
    </location>
</feature>
<evidence type="ECO:0008006" key="4">
    <source>
        <dbReference type="Google" id="ProtNLM"/>
    </source>
</evidence>
<evidence type="ECO:0000313" key="3">
    <source>
        <dbReference type="Proteomes" id="UP000182178"/>
    </source>
</evidence>
<gene>
    <name evidence="2" type="ORF">Ga0061061_102581</name>
</gene>
<protein>
    <recommendedName>
        <fullName evidence="4">DUF3750 domain-containing protein</fullName>
    </recommendedName>
</protein>
<comment type="caution">
    <text evidence="2">The sequence shown here is derived from an EMBL/GenBank/DDBJ whole genome shotgun (WGS) entry which is preliminary data.</text>
</comment>
<accession>A0ABP2A132</accession>
<organism evidence="2 3">
    <name type="scientific">Chelatococcus sambhunathii</name>
    <dbReference type="NCBI Taxonomy" id="363953"/>
    <lineage>
        <taxon>Bacteria</taxon>
        <taxon>Pseudomonadati</taxon>
        <taxon>Pseudomonadota</taxon>
        <taxon>Alphaproteobacteria</taxon>
        <taxon>Hyphomicrobiales</taxon>
        <taxon>Chelatococcaceae</taxon>
        <taxon>Chelatococcus</taxon>
    </lineage>
</organism>
<keyword evidence="1" id="KW-0812">Transmembrane</keyword>
<proteinExistence type="predicted"/>
<dbReference type="InterPro" id="IPR022224">
    <property type="entry name" value="DUF3750"/>
</dbReference>
<dbReference type="EMBL" id="CYHC01000002">
    <property type="protein sequence ID" value="CUA86529.1"/>
    <property type="molecule type" value="Genomic_DNA"/>
</dbReference>
<evidence type="ECO:0000256" key="1">
    <source>
        <dbReference type="SAM" id="Phobius"/>
    </source>
</evidence>
<reference evidence="2 3" key="1">
    <citation type="submission" date="2015-08" db="EMBL/GenBank/DDBJ databases">
        <authorList>
            <person name="Varghese N."/>
        </authorList>
    </citation>
    <scope>NUCLEOTIDE SEQUENCE [LARGE SCALE GENOMIC DNA]</scope>
    <source>
        <strain evidence="2 3">DSM 18167</strain>
    </source>
</reference>
<keyword evidence="1" id="KW-0472">Membrane</keyword>
<sequence>MHYGDLTRGELRRTPGSVALFRLTLAERRCVPSPSRELTAPAAVGIRLFMRLMRLALAAFVLVFLLPLGAHALMWMGHGHPRSWSGADWTSSGLLPAPVADSPAIIHIYAARTGRWKGAVAHHTWLVVKEAGAVPYERYDKVGWGTPVRRDGWAPDGRWYGNMPELVAAIEGEAAEALLPAVRAAIADYPFRERGSYRVWPGPNSNSFVAHVVARVPQLGVALPPTALGKDYHVEMIYAGLAPSGTGFQVALGGLFGITVAWVEGLEINLFGLVAGLDLRQPALKLPGFGRLALV</sequence>
<dbReference type="Proteomes" id="UP000182178">
    <property type="component" value="Unassembled WGS sequence"/>
</dbReference>
<name>A0ABP2A132_9HYPH</name>
<keyword evidence="3" id="KW-1185">Reference proteome</keyword>
<keyword evidence="1" id="KW-1133">Transmembrane helix</keyword>
<dbReference type="Pfam" id="PF12570">
    <property type="entry name" value="DUF3750"/>
    <property type="match status" value="1"/>
</dbReference>
<evidence type="ECO:0000313" key="2">
    <source>
        <dbReference type="EMBL" id="CUA86529.1"/>
    </source>
</evidence>